<evidence type="ECO:0000259" key="7">
    <source>
        <dbReference type="PROSITE" id="PS50944"/>
    </source>
</evidence>
<dbReference type="Gene3D" id="1.10.10.10">
    <property type="entry name" value="Winged helix-like DNA-binding domain superfamily/Winged helix DNA-binding domain"/>
    <property type="match status" value="1"/>
</dbReference>
<keyword evidence="3" id="KW-0805">Transcription regulation</keyword>
<comment type="function">
    <text evidence="6">In the presence of manganese, represses expression of mntH and mntS. Up-regulates expression of mntP.</text>
</comment>
<dbReference type="EMBL" id="VYQF01000001">
    <property type="protein sequence ID" value="KAA9040871.1"/>
    <property type="molecule type" value="Genomic_DNA"/>
</dbReference>
<dbReference type="Proteomes" id="UP000326903">
    <property type="component" value="Unassembled WGS sequence"/>
</dbReference>
<dbReference type="PROSITE" id="PS50944">
    <property type="entry name" value="HTH_DTXR"/>
    <property type="match status" value="1"/>
</dbReference>
<evidence type="ECO:0000256" key="5">
    <source>
        <dbReference type="ARBA" id="ARBA00023163"/>
    </source>
</evidence>
<evidence type="ECO:0000313" key="9">
    <source>
        <dbReference type="Proteomes" id="UP000326903"/>
    </source>
</evidence>
<protein>
    <recommendedName>
        <fullName evidence="2">Transcriptional regulator MntR</fullName>
    </recommendedName>
</protein>
<dbReference type="GO" id="GO:0003677">
    <property type="term" value="F:DNA binding"/>
    <property type="evidence" value="ECO:0007669"/>
    <property type="project" value="UniProtKB-KW"/>
</dbReference>
<evidence type="ECO:0000256" key="2">
    <source>
        <dbReference type="ARBA" id="ARBA00022386"/>
    </source>
</evidence>
<dbReference type="Gene3D" id="2.30.30.90">
    <property type="match status" value="1"/>
</dbReference>
<keyword evidence="5" id="KW-0804">Transcription</keyword>
<comment type="similarity">
    <text evidence="1">Belongs to the DtxR/MntR family.</text>
</comment>
<dbReference type="RefSeq" id="WP_150412959.1">
    <property type="nucleotide sequence ID" value="NZ_VYQF01000001.1"/>
</dbReference>
<comment type="caution">
    <text evidence="8">The sequence shown here is derived from an EMBL/GenBank/DDBJ whole genome shotgun (WGS) entry which is preliminary data.</text>
</comment>
<dbReference type="SUPFAM" id="SSF47979">
    <property type="entry name" value="Iron-dependent repressor protein, dimerization domain"/>
    <property type="match status" value="1"/>
</dbReference>
<dbReference type="InterPro" id="IPR001367">
    <property type="entry name" value="Fe_dep_repressor"/>
</dbReference>
<evidence type="ECO:0000256" key="1">
    <source>
        <dbReference type="ARBA" id="ARBA00007871"/>
    </source>
</evidence>
<gene>
    <name evidence="8" type="ORF">FW778_02190</name>
</gene>
<sequence length="219" mass="24895">MKLSQSEENYIKSIYNLQSKTEKVNTNSLAAFLDTSAASITDMLKKLKSKNLLEYKKYYGFRLNGAGNKQALKIIRRHRLWEFFLVSKLDMEWEKVHDIAEELEHVSSAELIEKLDRYLGNPKIDPHGDPIPDEKGVMPVLKQIALKDLPHKRNAVISSVSSQTPQMMEMLNHYGIKIGSPIKVLKSFVFDGSLQVKIAKQPECIISGLAAQNIFVYDT</sequence>
<dbReference type="SMART" id="SM00529">
    <property type="entry name" value="HTH_DTXR"/>
    <property type="match status" value="1"/>
</dbReference>
<reference evidence="8 9" key="1">
    <citation type="submission" date="2019-09" db="EMBL/GenBank/DDBJ databases">
        <title>Draft genome sequence of Ginsengibacter sp. BR5-29.</title>
        <authorList>
            <person name="Im W.-T."/>
        </authorList>
    </citation>
    <scope>NUCLEOTIDE SEQUENCE [LARGE SCALE GENOMIC DNA]</scope>
    <source>
        <strain evidence="8 9">BR5-29</strain>
    </source>
</reference>
<dbReference type="GO" id="GO:0046983">
    <property type="term" value="F:protein dimerization activity"/>
    <property type="evidence" value="ECO:0007669"/>
    <property type="project" value="InterPro"/>
</dbReference>
<organism evidence="8 9">
    <name type="scientific">Ginsengibacter hankyongi</name>
    <dbReference type="NCBI Taxonomy" id="2607284"/>
    <lineage>
        <taxon>Bacteria</taxon>
        <taxon>Pseudomonadati</taxon>
        <taxon>Bacteroidota</taxon>
        <taxon>Chitinophagia</taxon>
        <taxon>Chitinophagales</taxon>
        <taxon>Chitinophagaceae</taxon>
        <taxon>Ginsengibacter</taxon>
    </lineage>
</organism>
<evidence type="ECO:0000256" key="6">
    <source>
        <dbReference type="ARBA" id="ARBA00025185"/>
    </source>
</evidence>
<evidence type="ECO:0000313" key="8">
    <source>
        <dbReference type="EMBL" id="KAA9040871.1"/>
    </source>
</evidence>
<dbReference type="Pfam" id="PF01325">
    <property type="entry name" value="Fe_dep_repress"/>
    <property type="match status" value="1"/>
</dbReference>
<dbReference type="PANTHER" id="PTHR33238:SF7">
    <property type="entry name" value="IRON-DEPENDENT TRANSCRIPTIONAL REGULATOR"/>
    <property type="match status" value="1"/>
</dbReference>
<dbReference type="InterPro" id="IPR007167">
    <property type="entry name" value="Fe-transptr_FeoA-like"/>
</dbReference>
<dbReference type="InterPro" id="IPR050536">
    <property type="entry name" value="DtxR_MntR_Metal-Reg"/>
</dbReference>
<keyword evidence="9" id="KW-1185">Reference proteome</keyword>
<dbReference type="InterPro" id="IPR036390">
    <property type="entry name" value="WH_DNA-bd_sf"/>
</dbReference>
<evidence type="ECO:0000256" key="3">
    <source>
        <dbReference type="ARBA" id="ARBA00023015"/>
    </source>
</evidence>
<dbReference type="InterPro" id="IPR036421">
    <property type="entry name" value="Fe_dep_repressor_sf"/>
</dbReference>
<proteinExistence type="inferred from homology"/>
<dbReference type="Pfam" id="PF04023">
    <property type="entry name" value="FeoA"/>
    <property type="match status" value="1"/>
</dbReference>
<dbReference type="InterPro" id="IPR038157">
    <property type="entry name" value="FeoA_core_dom"/>
</dbReference>
<keyword evidence="4" id="KW-0238">DNA-binding</keyword>
<evidence type="ECO:0000256" key="4">
    <source>
        <dbReference type="ARBA" id="ARBA00023125"/>
    </source>
</evidence>
<dbReference type="Pfam" id="PF02742">
    <property type="entry name" value="Fe_dep_repr_C"/>
    <property type="match status" value="1"/>
</dbReference>
<dbReference type="SUPFAM" id="SSF46785">
    <property type="entry name" value="Winged helix' DNA-binding domain"/>
    <property type="match status" value="1"/>
</dbReference>
<dbReference type="GO" id="GO:0003700">
    <property type="term" value="F:DNA-binding transcription factor activity"/>
    <property type="evidence" value="ECO:0007669"/>
    <property type="project" value="InterPro"/>
</dbReference>
<name>A0A5J5IJC8_9BACT</name>
<dbReference type="InterPro" id="IPR022687">
    <property type="entry name" value="HTH_DTXR"/>
</dbReference>
<dbReference type="InterPro" id="IPR036388">
    <property type="entry name" value="WH-like_DNA-bd_sf"/>
</dbReference>
<feature type="domain" description="HTH dtxR-type" evidence="7">
    <location>
        <begin position="3"/>
        <end position="64"/>
    </location>
</feature>
<accession>A0A5J5IJC8</accession>
<dbReference type="GO" id="GO:0046914">
    <property type="term" value="F:transition metal ion binding"/>
    <property type="evidence" value="ECO:0007669"/>
    <property type="project" value="InterPro"/>
</dbReference>
<dbReference type="InterPro" id="IPR022689">
    <property type="entry name" value="Iron_dep_repressor"/>
</dbReference>
<dbReference type="AlphaFoldDB" id="A0A5J5IJC8"/>
<dbReference type="PANTHER" id="PTHR33238">
    <property type="entry name" value="IRON (METAL) DEPENDENT REPRESSOR, DTXR FAMILY"/>
    <property type="match status" value="1"/>
</dbReference>